<dbReference type="GO" id="GO:0016020">
    <property type="term" value="C:membrane"/>
    <property type="evidence" value="ECO:0007669"/>
    <property type="project" value="TreeGrafter"/>
</dbReference>
<keyword evidence="4 6" id="KW-0862">Zinc</keyword>
<comment type="caution">
    <text evidence="8">The sequence shown here is derived from an EMBL/GenBank/DDBJ whole genome shotgun (WGS) entry which is preliminary data.</text>
</comment>
<dbReference type="PANTHER" id="PTHR22726">
    <property type="entry name" value="METALLOENDOPEPTIDASE OMA1"/>
    <property type="match status" value="1"/>
</dbReference>
<keyword evidence="3 6" id="KW-0378">Hydrolase</keyword>
<dbReference type="InterPro" id="IPR001915">
    <property type="entry name" value="Peptidase_M48"/>
</dbReference>
<dbReference type="PANTHER" id="PTHR22726:SF8">
    <property type="entry name" value="METALLOPROTEASE YCAL"/>
    <property type="match status" value="1"/>
</dbReference>
<evidence type="ECO:0000256" key="6">
    <source>
        <dbReference type="RuleBase" id="RU003983"/>
    </source>
</evidence>
<evidence type="ECO:0000313" key="8">
    <source>
        <dbReference type="EMBL" id="KFI24395.1"/>
    </source>
</evidence>
<accession>A0A086XQU5</accession>
<gene>
    <name evidence="8" type="ORF">CG50_10400</name>
</gene>
<proteinExistence type="inferred from homology"/>
<keyword evidence="2" id="KW-0479">Metal-binding</keyword>
<dbReference type="RefSeq" id="WP_245615752.1">
    <property type="nucleotide sequence ID" value="NZ_JFZB01000049.1"/>
</dbReference>
<sequence length="229" mass="24339">MTALVLRFLPVLLALGYGFLAWQMSARRLAQRLARGSAPLDDPGLLPVLDRLGAALGRGPVAVRIHASPEINGLAAPDGQVFLTEGMIALHRQGAVTAEEIASVVAHEIGHVSLGHAKRRMIDYTGQSAVRGVLGLLLGRFIPGLGPYLAQTATRLIAARTSRGAEFEADEFATALLLKAGIGAGAQISLLEKLDRSGATQQGPAWFASHPPVPQRIARIRENLTRWQG</sequence>
<keyword evidence="5 6" id="KW-0482">Metalloprotease</keyword>
<comment type="similarity">
    <text evidence="6">Belongs to the peptidase M48 family.</text>
</comment>
<reference evidence="8 9" key="1">
    <citation type="submission" date="2014-03" db="EMBL/GenBank/DDBJ databases">
        <title>Genome of Paenirhodobacter enshiensis DW2-9.</title>
        <authorList>
            <person name="Wang D."/>
            <person name="Wang G."/>
        </authorList>
    </citation>
    <scope>NUCLEOTIDE SEQUENCE [LARGE SCALE GENOMIC DNA]</scope>
    <source>
        <strain evidence="8 9">DW2-9</strain>
    </source>
</reference>
<evidence type="ECO:0000256" key="1">
    <source>
        <dbReference type="ARBA" id="ARBA00022670"/>
    </source>
</evidence>
<evidence type="ECO:0000313" key="9">
    <source>
        <dbReference type="Proteomes" id="UP000028824"/>
    </source>
</evidence>
<dbReference type="EMBL" id="JFZB01000049">
    <property type="protein sequence ID" value="KFI24395.1"/>
    <property type="molecule type" value="Genomic_DNA"/>
</dbReference>
<organism evidence="8 9">
    <name type="scientific">Paenirhodobacter enshiensis</name>
    <dbReference type="NCBI Taxonomy" id="1105367"/>
    <lineage>
        <taxon>Bacteria</taxon>
        <taxon>Pseudomonadati</taxon>
        <taxon>Pseudomonadota</taxon>
        <taxon>Alphaproteobacteria</taxon>
        <taxon>Rhodobacterales</taxon>
        <taxon>Rhodobacter group</taxon>
        <taxon>Paenirhodobacter</taxon>
    </lineage>
</organism>
<dbReference type="InterPro" id="IPR051156">
    <property type="entry name" value="Mito/Outer_Membr_Metalloprot"/>
</dbReference>
<evidence type="ECO:0000256" key="4">
    <source>
        <dbReference type="ARBA" id="ARBA00022833"/>
    </source>
</evidence>
<dbReference type="Pfam" id="PF01435">
    <property type="entry name" value="Peptidase_M48"/>
    <property type="match status" value="1"/>
</dbReference>
<keyword evidence="1 6" id="KW-0645">Protease</keyword>
<dbReference type="eggNOG" id="COG0501">
    <property type="taxonomic scope" value="Bacteria"/>
</dbReference>
<comment type="cofactor">
    <cofactor evidence="6">
        <name>Zn(2+)</name>
        <dbReference type="ChEBI" id="CHEBI:29105"/>
    </cofactor>
    <text evidence="6">Binds 1 zinc ion per subunit.</text>
</comment>
<dbReference type="Gene3D" id="3.30.2010.10">
    <property type="entry name" value="Metalloproteases ('zincins'), catalytic domain"/>
    <property type="match status" value="1"/>
</dbReference>
<name>A0A086XQU5_9RHOB</name>
<evidence type="ECO:0000256" key="5">
    <source>
        <dbReference type="ARBA" id="ARBA00023049"/>
    </source>
</evidence>
<keyword evidence="9" id="KW-1185">Reference proteome</keyword>
<evidence type="ECO:0000256" key="2">
    <source>
        <dbReference type="ARBA" id="ARBA00022723"/>
    </source>
</evidence>
<dbReference type="AlphaFoldDB" id="A0A086XQU5"/>
<evidence type="ECO:0000256" key="3">
    <source>
        <dbReference type="ARBA" id="ARBA00022801"/>
    </source>
</evidence>
<dbReference type="CDD" id="cd07332">
    <property type="entry name" value="M48C_Oma1_like"/>
    <property type="match status" value="1"/>
</dbReference>
<evidence type="ECO:0000259" key="7">
    <source>
        <dbReference type="Pfam" id="PF01435"/>
    </source>
</evidence>
<dbReference type="GO" id="GO:0046872">
    <property type="term" value="F:metal ion binding"/>
    <property type="evidence" value="ECO:0007669"/>
    <property type="project" value="UniProtKB-KW"/>
</dbReference>
<dbReference type="STRING" id="1105367.CG50_10400"/>
<dbReference type="GO" id="GO:0051603">
    <property type="term" value="P:proteolysis involved in protein catabolic process"/>
    <property type="evidence" value="ECO:0007669"/>
    <property type="project" value="TreeGrafter"/>
</dbReference>
<protein>
    <submittedName>
        <fullName evidence="8">Peptidase M48</fullName>
    </submittedName>
</protein>
<feature type="domain" description="Peptidase M48" evidence="7">
    <location>
        <begin position="60"/>
        <end position="222"/>
    </location>
</feature>
<dbReference type="Proteomes" id="UP000028824">
    <property type="component" value="Unassembled WGS sequence"/>
</dbReference>
<dbReference type="GO" id="GO:0004222">
    <property type="term" value="F:metalloendopeptidase activity"/>
    <property type="evidence" value="ECO:0007669"/>
    <property type="project" value="InterPro"/>
</dbReference>